<keyword evidence="1" id="KW-1133">Transmembrane helix</keyword>
<proteinExistence type="predicted"/>
<organism evidence="2 3">
    <name type="scientific">Actinopolymorpha rutila</name>
    <dbReference type="NCBI Taxonomy" id="446787"/>
    <lineage>
        <taxon>Bacteria</taxon>
        <taxon>Bacillati</taxon>
        <taxon>Actinomycetota</taxon>
        <taxon>Actinomycetes</taxon>
        <taxon>Propionibacteriales</taxon>
        <taxon>Actinopolymorphaceae</taxon>
        <taxon>Actinopolymorpha</taxon>
    </lineage>
</organism>
<feature type="transmembrane region" description="Helical" evidence="1">
    <location>
        <begin position="110"/>
        <end position="130"/>
    </location>
</feature>
<dbReference type="AlphaFoldDB" id="A0A852ZIH7"/>
<evidence type="ECO:0000313" key="3">
    <source>
        <dbReference type="Proteomes" id="UP000579605"/>
    </source>
</evidence>
<dbReference type="RefSeq" id="WP_179790260.1">
    <property type="nucleotide sequence ID" value="NZ_BAAARR010000041.1"/>
</dbReference>
<evidence type="ECO:0000313" key="2">
    <source>
        <dbReference type="EMBL" id="NYH92857.1"/>
    </source>
</evidence>
<keyword evidence="1" id="KW-0812">Transmembrane</keyword>
<evidence type="ECO:0000256" key="1">
    <source>
        <dbReference type="SAM" id="Phobius"/>
    </source>
</evidence>
<reference evidence="2 3" key="1">
    <citation type="submission" date="2020-07" db="EMBL/GenBank/DDBJ databases">
        <title>Sequencing the genomes of 1000 actinobacteria strains.</title>
        <authorList>
            <person name="Klenk H.-P."/>
        </authorList>
    </citation>
    <scope>NUCLEOTIDE SEQUENCE [LARGE SCALE GENOMIC DNA]</scope>
    <source>
        <strain evidence="2 3">DSM 18448</strain>
    </source>
</reference>
<accession>A0A852ZIH7</accession>
<gene>
    <name evidence="2" type="ORF">F4554_005495</name>
</gene>
<protein>
    <submittedName>
        <fullName evidence="2">Uncharacterized protein</fullName>
    </submittedName>
</protein>
<dbReference type="EMBL" id="JACBZH010000001">
    <property type="protein sequence ID" value="NYH92857.1"/>
    <property type="molecule type" value="Genomic_DNA"/>
</dbReference>
<feature type="transmembrane region" description="Helical" evidence="1">
    <location>
        <begin position="77"/>
        <end position="98"/>
    </location>
</feature>
<name>A0A852ZIH7_9ACTN</name>
<feature type="transmembrane region" description="Helical" evidence="1">
    <location>
        <begin position="6"/>
        <end position="26"/>
    </location>
</feature>
<keyword evidence="1" id="KW-0472">Membrane</keyword>
<comment type="caution">
    <text evidence="2">The sequence shown here is derived from an EMBL/GenBank/DDBJ whole genome shotgun (WGS) entry which is preliminary data.</text>
</comment>
<keyword evidence="3" id="KW-1185">Reference proteome</keyword>
<sequence length="167" mass="19112">MSSTIQWVALIVPLLIAVVGWAWTVGGHQALVRRRLSQELEMLQRVPESSREEFEAHVEKQIADYLRWIRRPLWWRLTWGSGLIFPPLAAAWITYGTFVELPKSPTRDAITLSLLTLSAVGTWGFAIELIRADWLRRQEELPRDFPLNERLGLGAADPEGKPDQQSE</sequence>
<dbReference type="Proteomes" id="UP000579605">
    <property type="component" value="Unassembled WGS sequence"/>
</dbReference>